<name>A0A7X2INJ9_9BURK</name>
<reference evidence="1 2" key="1">
    <citation type="submission" date="2019-11" db="EMBL/GenBank/DDBJ databases">
        <title>Novel species isolated from a subtropical stream in China.</title>
        <authorList>
            <person name="Lu H."/>
        </authorList>
    </citation>
    <scope>NUCLEOTIDE SEQUENCE [LARGE SCALE GENOMIC DNA]</scope>
    <source>
        <strain evidence="1 2">FT92W</strain>
    </source>
</reference>
<comment type="caution">
    <text evidence="1">The sequence shown here is derived from an EMBL/GenBank/DDBJ whole genome shotgun (WGS) entry which is preliminary data.</text>
</comment>
<keyword evidence="2" id="KW-1185">Reference proteome</keyword>
<sequence length="535" mass="57513">MASTVHLAYLCSGRLETWRWRRGVLSPGPVFAPDHAGVDAFADHVVALGRPPIHLLADLVEEDFHRLLLPHVRGRAGRNLLARRLQQQYRETPYRRAALQGREPDTGQARSARRDDIVLMSALTNPAAVQLWTEALTLVEAPLAGVWSAALLYADVPPALGFTQPHILLVTWQSCGMRQSYFQDGQLKFSRLAPPQAECAAETARTRQFLVSAHLLERGEMLHTVIVTHDDAIAPLSEQCVSGAETTFHFVPLAAAFERCGMAPGDSPPLLADALLLHLLARGLPRSHYPTGADSRYYRLWQTRVSLYASALAVAACALVWTGFNVWAYADASISAATLAEEARHFTARYRSAMAPLGPVAAPTADMRAAVLVDRLLADQGPAPLDMLSMVSTALERTPQVQLVSLAWRVEPPPGAAGGAGSEAAGAAAIGREGQSGLPASAAGAESVPSALLGIPVKPRQSLRVEAEVRLARPDARGAVDSMQAFAQELARQPRMTVAIEQPVLDVRPDVKLTGRATGDTPPPSPFILRLELAP</sequence>
<dbReference type="AlphaFoldDB" id="A0A7X2INJ9"/>
<evidence type="ECO:0000313" key="1">
    <source>
        <dbReference type="EMBL" id="MRV72743.1"/>
    </source>
</evidence>
<gene>
    <name evidence="1" type="ORF">GJ700_13595</name>
</gene>
<evidence type="ECO:0000313" key="2">
    <source>
        <dbReference type="Proteomes" id="UP000446768"/>
    </source>
</evidence>
<organism evidence="1 2">
    <name type="scientific">Pseudoduganella rivuli</name>
    <dbReference type="NCBI Taxonomy" id="2666085"/>
    <lineage>
        <taxon>Bacteria</taxon>
        <taxon>Pseudomonadati</taxon>
        <taxon>Pseudomonadota</taxon>
        <taxon>Betaproteobacteria</taxon>
        <taxon>Burkholderiales</taxon>
        <taxon>Oxalobacteraceae</taxon>
        <taxon>Telluria group</taxon>
        <taxon>Pseudoduganella</taxon>
    </lineage>
</organism>
<dbReference type="RefSeq" id="WP_154374577.1">
    <property type="nucleotide sequence ID" value="NZ_WKJJ01000007.1"/>
</dbReference>
<dbReference type="Proteomes" id="UP000446768">
    <property type="component" value="Unassembled WGS sequence"/>
</dbReference>
<protein>
    <recommendedName>
        <fullName evidence="3">Monoheme cytochrome SoxX</fullName>
    </recommendedName>
</protein>
<evidence type="ECO:0008006" key="3">
    <source>
        <dbReference type="Google" id="ProtNLM"/>
    </source>
</evidence>
<proteinExistence type="predicted"/>
<dbReference type="EMBL" id="WKJJ01000007">
    <property type="protein sequence ID" value="MRV72743.1"/>
    <property type="molecule type" value="Genomic_DNA"/>
</dbReference>
<accession>A0A7X2INJ9</accession>